<dbReference type="GeneID" id="78288167"/>
<evidence type="ECO:0000313" key="3">
    <source>
        <dbReference type="Proteomes" id="UP000198558"/>
    </source>
</evidence>
<protein>
    <submittedName>
        <fullName evidence="2">Predicted AAA-ATPase</fullName>
    </submittedName>
</protein>
<keyword evidence="3" id="KW-1185">Reference proteome</keyword>
<feature type="non-terminal residue" evidence="2">
    <location>
        <position position="90"/>
    </location>
</feature>
<evidence type="ECO:0000259" key="1">
    <source>
        <dbReference type="Pfam" id="PF09820"/>
    </source>
</evidence>
<dbReference type="Proteomes" id="UP000198558">
    <property type="component" value="Unassembled WGS sequence"/>
</dbReference>
<dbReference type="Pfam" id="PF09820">
    <property type="entry name" value="AAA-ATPase_like"/>
    <property type="match status" value="1"/>
</dbReference>
<dbReference type="EMBL" id="FOIN01000010">
    <property type="protein sequence ID" value="SET41478.1"/>
    <property type="molecule type" value="Genomic_DNA"/>
</dbReference>
<dbReference type="InterPro" id="IPR018631">
    <property type="entry name" value="AAA-ATPase-like_dom"/>
</dbReference>
<feature type="domain" description="AAA-ATPase-like" evidence="1">
    <location>
        <begin position="6"/>
        <end position="90"/>
    </location>
</feature>
<accession>A0A1I0E9T1</accession>
<name>A0A1I0E9T1_9FIRM</name>
<proteinExistence type="predicted"/>
<organism evidence="2 3">
    <name type="scientific">Thomasclavelia cocleata</name>
    <dbReference type="NCBI Taxonomy" id="69824"/>
    <lineage>
        <taxon>Bacteria</taxon>
        <taxon>Bacillati</taxon>
        <taxon>Bacillota</taxon>
        <taxon>Erysipelotrichia</taxon>
        <taxon>Erysipelotrichales</taxon>
        <taxon>Coprobacillaceae</taxon>
        <taxon>Thomasclavelia</taxon>
    </lineage>
</organism>
<evidence type="ECO:0000313" key="2">
    <source>
        <dbReference type="EMBL" id="SET41478.1"/>
    </source>
</evidence>
<gene>
    <name evidence="2" type="ORF">SAMN04489758_1101</name>
</gene>
<dbReference type="RefSeq" id="WP_177165819.1">
    <property type="nucleotide sequence ID" value="NZ_FOIN01000010.1"/>
</dbReference>
<sequence length="90" mass="10831">MKQISTGIEDFKTVIDNDYYYVDKTQLIADVFSNAVMLYTRPRRFGKTLNMSMLYYFFSNKEKDNDYLFEGLKITENKEMMKHQNQYPVI</sequence>
<dbReference type="AlphaFoldDB" id="A0A1I0E9T1"/>
<dbReference type="PANTHER" id="PTHR34825:SF1">
    <property type="entry name" value="AAA-ATPASE-LIKE DOMAIN-CONTAINING PROTEIN"/>
    <property type="match status" value="1"/>
</dbReference>
<reference evidence="3" key="1">
    <citation type="submission" date="2016-10" db="EMBL/GenBank/DDBJ databases">
        <authorList>
            <person name="Varghese N."/>
            <person name="Submissions S."/>
        </authorList>
    </citation>
    <scope>NUCLEOTIDE SEQUENCE [LARGE SCALE GENOMIC DNA]</scope>
    <source>
        <strain evidence="3">DSM 1551</strain>
    </source>
</reference>
<dbReference type="PANTHER" id="PTHR34825">
    <property type="entry name" value="CONSERVED PROTEIN, WITH A WEAK D-GALACTARATE DEHYDRATASE/ALTRONATE HYDROLASE DOMAIN"/>
    <property type="match status" value="1"/>
</dbReference>